<reference evidence="11" key="1">
    <citation type="submission" date="2022-07" db="EMBL/GenBank/DDBJ databases">
        <title>Phylogenomic reconstructions and comparative analyses of Kickxellomycotina fungi.</title>
        <authorList>
            <person name="Reynolds N.K."/>
            <person name="Stajich J.E."/>
            <person name="Barry K."/>
            <person name="Grigoriev I.V."/>
            <person name="Crous P."/>
            <person name="Smith M.E."/>
        </authorList>
    </citation>
    <scope>NUCLEOTIDE SEQUENCE</scope>
    <source>
        <strain evidence="11">NRRL 3115</strain>
    </source>
</reference>
<name>A0A9W8KVX1_9FUNG</name>
<comment type="subunit">
    <text evidence="2 8">Monomer.</text>
</comment>
<dbReference type="Proteomes" id="UP001151518">
    <property type="component" value="Unassembled WGS sequence"/>
</dbReference>
<evidence type="ECO:0000256" key="3">
    <source>
        <dbReference type="ARBA" id="ARBA00022490"/>
    </source>
</evidence>
<keyword evidence="9" id="KW-0040">ANK repeat</keyword>
<dbReference type="CDD" id="cd02440">
    <property type="entry name" value="AdoMet_MTases"/>
    <property type="match status" value="1"/>
</dbReference>
<dbReference type="InterPro" id="IPR017408">
    <property type="entry name" value="Arginine_N-MeTrfase_2"/>
</dbReference>
<dbReference type="PROSITE" id="PS51559">
    <property type="entry name" value="SAM_RMT2"/>
    <property type="match status" value="1"/>
</dbReference>
<evidence type="ECO:0000256" key="9">
    <source>
        <dbReference type="PROSITE-ProRule" id="PRU00023"/>
    </source>
</evidence>
<comment type="function">
    <text evidence="1 8">S-adenosyl-L-methionine-dependent protein-arginine N-methyltransferase that methylates the delta-nitrogen atom of arginine residues to form N5-methylarginine (type IV) in target proteins. Monomethylates ribosomal protein L12.</text>
</comment>
<comment type="similarity">
    <text evidence="8">Belongs to the class I-like SAM-binding methyltransferase superfamily. RMT2 methyltransferase family.</text>
</comment>
<accession>A0A9W8KVX1</accession>
<dbReference type="InterPro" id="IPR051038">
    <property type="entry name" value="RMT2/GAMT_Mtase"/>
</dbReference>
<evidence type="ECO:0000259" key="10">
    <source>
        <dbReference type="PROSITE" id="PS51559"/>
    </source>
</evidence>
<dbReference type="AlphaFoldDB" id="A0A9W8KVX1"/>
<evidence type="ECO:0000256" key="5">
    <source>
        <dbReference type="ARBA" id="ARBA00022679"/>
    </source>
</evidence>
<evidence type="ECO:0000313" key="11">
    <source>
        <dbReference type="EMBL" id="KAJ2670911.1"/>
    </source>
</evidence>
<evidence type="ECO:0000256" key="4">
    <source>
        <dbReference type="ARBA" id="ARBA00022603"/>
    </source>
</evidence>
<evidence type="ECO:0000256" key="6">
    <source>
        <dbReference type="ARBA" id="ARBA00022691"/>
    </source>
</evidence>
<dbReference type="GO" id="GO:0019702">
    <property type="term" value="F:protein arginine N5-methyltransferase activity"/>
    <property type="evidence" value="ECO:0007669"/>
    <property type="project" value="TreeGrafter"/>
</dbReference>
<dbReference type="PANTHER" id="PTHR32379:SF1">
    <property type="entry name" value="GUANIDINOACETATE N-METHYLTRANSFERASE"/>
    <property type="match status" value="1"/>
</dbReference>
<dbReference type="SMART" id="SM00248">
    <property type="entry name" value="ANK"/>
    <property type="match status" value="2"/>
</dbReference>
<evidence type="ECO:0000313" key="12">
    <source>
        <dbReference type="Proteomes" id="UP001151518"/>
    </source>
</evidence>
<dbReference type="Pfam" id="PF12796">
    <property type="entry name" value="Ank_2"/>
    <property type="match status" value="1"/>
</dbReference>
<feature type="repeat" description="ANK" evidence="9">
    <location>
        <begin position="47"/>
        <end position="79"/>
    </location>
</feature>
<dbReference type="InterPro" id="IPR029063">
    <property type="entry name" value="SAM-dependent_MTases_sf"/>
</dbReference>
<comment type="subcellular location">
    <subcellularLocation>
        <location evidence="8">Cytoplasm</location>
    </subcellularLocation>
    <subcellularLocation>
        <location evidence="8">Nucleus</location>
    </subcellularLocation>
</comment>
<evidence type="ECO:0000256" key="1">
    <source>
        <dbReference type="ARBA" id="ARBA00002207"/>
    </source>
</evidence>
<keyword evidence="3 8" id="KW-0963">Cytoplasm</keyword>
<organism evidence="11 12">
    <name type="scientific">Coemansia spiralis</name>
    <dbReference type="NCBI Taxonomy" id="417178"/>
    <lineage>
        <taxon>Eukaryota</taxon>
        <taxon>Fungi</taxon>
        <taxon>Fungi incertae sedis</taxon>
        <taxon>Zoopagomycota</taxon>
        <taxon>Kickxellomycotina</taxon>
        <taxon>Kickxellomycetes</taxon>
        <taxon>Kickxellales</taxon>
        <taxon>Kickxellaceae</taxon>
        <taxon>Coemansia</taxon>
    </lineage>
</organism>
<sequence length="351" mass="39179">MSDIDKEQESTTPSKEAQLLAACYEGDHKKVKGLVKQGAEIFVTDGTGRTALHFAAASGDVETVRFVLESGVPWNSLDVGNYTAGDYAENDGHADAYNELVQAGIRAELVLRMLNADSVSNEKAANEDYLSQPVEYSGNKLVDAEKNGVMMSWEAPLMELHAQAICPSAGSTVLNVGFGMGIIDSALQKLNLKKHVIVEAHPDVYNHMREAGWHLKPSVHIIFGRWQDKLDEIQSHGPYDGIFFDTFGEFYKDLDDFHRAIFSTRDGEQVPILNKPNGIYSFFNGLGGDHKLFHDVYCHIARADLLKLGITTEYVQASSDIVMDEETWKGVKRPYWMIKSYNLPICKWQLN</sequence>
<evidence type="ECO:0000256" key="2">
    <source>
        <dbReference type="ARBA" id="ARBA00011245"/>
    </source>
</evidence>
<dbReference type="InterPro" id="IPR026480">
    <property type="entry name" value="RMT2_dom"/>
</dbReference>
<dbReference type="Gene3D" id="3.40.50.150">
    <property type="entry name" value="Vaccinia Virus protein VP39"/>
    <property type="match status" value="1"/>
</dbReference>
<dbReference type="EC" id="2.1.1.-" evidence="8"/>
<dbReference type="InterPro" id="IPR036770">
    <property type="entry name" value="Ankyrin_rpt-contain_sf"/>
</dbReference>
<dbReference type="Gene3D" id="1.25.40.20">
    <property type="entry name" value="Ankyrin repeat-containing domain"/>
    <property type="match status" value="1"/>
</dbReference>
<keyword evidence="7 8" id="KW-0539">Nucleus</keyword>
<dbReference type="InterPro" id="IPR002110">
    <property type="entry name" value="Ankyrin_rpt"/>
</dbReference>
<proteinExistence type="inferred from homology"/>
<gene>
    <name evidence="11" type="ORF">GGI25_005663</name>
</gene>
<comment type="caution">
    <text evidence="11">The sequence shown here is derived from an EMBL/GenBank/DDBJ whole genome shotgun (WGS) entry which is preliminary data.</text>
</comment>
<dbReference type="GO" id="GO:0005737">
    <property type="term" value="C:cytoplasm"/>
    <property type="evidence" value="ECO:0007669"/>
    <property type="project" value="UniProtKB-SubCell"/>
</dbReference>
<feature type="domain" description="RMT2" evidence="10">
    <location>
        <begin position="120"/>
        <end position="351"/>
    </location>
</feature>
<dbReference type="SUPFAM" id="SSF48403">
    <property type="entry name" value="Ankyrin repeat"/>
    <property type="match status" value="1"/>
</dbReference>
<protein>
    <recommendedName>
        <fullName evidence="8">Arginine N-methyltransferase 2</fullName>
        <ecNumber evidence="8">2.1.1.-</ecNumber>
    </recommendedName>
</protein>
<evidence type="ECO:0000256" key="7">
    <source>
        <dbReference type="ARBA" id="ARBA00023242"/>
    </source>
</evidence>
<dbReference type="GO" id="GO:0032259">
    <property type="term" value="P:methylation"/>
    <property type="evidence" value="ECO:0007669"/>
    <property type="project" value="UniProtKB-KW"/>
</dbReference>
<dbReference type="PIRSF" id="PIRSF038148">
    <property type="entry name" value="Arginine_N-mtfrase-2"/>
    <property type="match status" value="1"/>
</dbReference>
<dbReference type="PROSITE" id="PS50088">
    <property type="entry name" value="ANK_REPEAT"/>
    <property type="match status" value="1"/>
</dbReference>
<dbReference type="GO" id="GO:0005634">
    <property type="term" value="C:nucleus"/>
    <property type="evidence" value="ECO:0007669"/>
    <property type="project" value="UniProtKB-SubCell"/>
</dbReference>
<dbReference type="EMBL" id="JANBTW010000113">
    <property type="protein sequence ID" value="KAJ2670911.1"/>
    <property type="molecule type" value="Genomic_DNA"/>
</dbReference>
<keyword evidence="6" id="KW-0949">S-adenosyl-L-methionine</keyword>
<keyword evidence="4 8" id="KW-0489">Methyltransferase</keyword>
<keyword evidence="5 8" id="KW-0808">Transferase</keyword>
<dbReference type="OrthoDB" id="19014at2759"/>
<dbReference type="PROSITE" id="PS50297">
    <property type="entry name" value="ANK_REP_REGION"/>
    <property type="match status" value="1"/>
</dbReference>
<evidence type="ECO:0000256" key="8">
    <source>
        <dbReference type="PIRNR" id="PIRNR038148"/>
    </source>
</evidence>
<dbReference type="SUPFAM" id="SSF53335">
    <property type="entry name" value="S-adenosyl-L-methionine-dependent methyltransferases"/>
    <property type="match status" value="1"/>
</dbReference>
<dbReference type="PANTHER" id="PTHR32379">
    <property type="entry name" value="GUANIDINOACETATE N-METHYLTRANSFERASE"/>
    <property type="match status" value="1"/>
</dbReference>